<dbReference type="OrthoDB" id="5624279at2"/>
<name>A0A4R1EUV9_9GAMM</name>
<organism evidence="1 2">
    <name type="scientific">Cocleimonas flava</name>
    <dbReference type="NCBI Taxonomy" id="634765"/>
    <lineage>
        <taxon>Bacteria</taxon>
        <taxon>Pseudomonadati</taxon>
        <taxon>Pseudomonadota</taxon>
        <taxon>Gammaproteobacteria</taxon>
        <taxon>Thiotrichales</taxon>
        <taxon>Thiotrichaceae</taxon>
        <taxon>Cocleimonas</taxon>
    </lineage>
</organism>
<dbReference type="InterPro" id="IPR010352">
    <property type="entry name" value="DUF945"/>
</dbReference>
<evidence type="ECO:0000313" key="1">
    <source>
        <dbReference type="EMBL" id="TCJ84450.1"/>
    </source>
</evidence>
<dbReference type="Pfam" id="PF06097">
    <property type="entry name" value="DUF945"/>
    <property type="match status" value="1"/>
</dbReference>
<protein>
    <submittedName>
        <fullName evidence="1">Uncharacterized protein DUF945</fullName>
    </submittedName>
</protein>
<dbReference type="Proteomes" id="UP000294887">
    <property type="component" value="Unassembled WGS sequence"/>
</dbReference>
<dbReference type="AlphaFoldDB" id="A0A4R1EUV9"/>
<proteinExistence type="predicted"/>
<sequence length="453" mass="51344">MRKLLSILVMICLSTFLLWAVMSWYLGVQAEKDFRQVLEIQTDKLGEKPFRLELLDYKKHLLGSSASVRVSSDIPLLDDWLGDFVLTLKSLNGPLFITKKGVDYGVSRWFIRIDPESFSAESKENIQNIFPNDLPTGVVIIGFDKESSFESSFNAEWLDAKLTAIYNLSTLSYRGSLELSRLDYASPIIQLSADNGLMNFQYPNKLSDSNGNDTNNPSIKTSTESVDAGVSYKNASIQIPQLRINSQRLSESILTGFKGHSQITFKDDVIDTFLTLNFTRLNKTSTENSDDLPIDQLQITAQSSGIQQATFLQVMESKAELDNLQMQTQWELQENGELPEGQDKIWQLQNQIHRLQQQYPVSFYKALFSSRDELNMNNPSIEIKASNPSGVSTLIGHLKPSENSGESTRFSYLLEAESKVTLDDLLYAYISKRTAIRKKQFSLLYKQNKLLMQ</sequence>
<comment type="caution">
    <text evidence="1">The sequence shown here is derived from an EMBL/GenBank/DDBJ whole genome shotgun (WGS) entry which is preliminary data.</text>
</comment>
<dbReference type="RefSeq" id="WP_131906208.1">
    <property type="nucleotide sequence ID" value="NZ_BAAAFU010000006.1"/>
</dbReference>
<keyword evidence="2" id="KW-1185">Reference proteome</keyword>
<accession>A0A4R1EUV9</accession>
<evidence type="ECO:0000313" key="2">
    <source>
        <dbReference type="Proteomes" id="UP000294887"/>
    </source>
</evidence>
<dbReference type="EMBL" id="SMFQ01000004">
    <property type="protein sequence ID" value="TCJ84450.1"/>
    <property type="molecule type" value="Genomic_DNA"/>
</dbReference>
<reference evidence="1 2" key="1">
    <citation type="submission" date="2019-03" db="EMBL/GenBank/DDBJ databases">
        <title>Genomic Encyclopedia of Type Strains, Phase IV (KMG-IV): sequencing the most valuable type-strain genomes for metagenomic binning, comparative biology and taxonomic classification.</title>
        <authorList>
            <person name="Goeker M."/>
        </authorList>
    </citation>
    <scope>NUCLEOTIDE SEQUENCE [LARGE SCALE GENOMIC DNA]</scope>
    <source>
        <strain evidence="1 2">DSM 24830</strain>
    </source>
</reference>
<gene>
    <name evidence="1" type="ORF">EV695_2407</name>
</gene>